<dbReference type="SUPFAM" id="SSF102114">
    <property type="entry name" value="Radical SAM enzymes"/>
    <property type="match status" value="1"/>
</dbReference>
<comment type="caution">
    <text evidence="8">The sequence shown here is derived from an EMBL/GenBank/DDBJ whole genome shotgun (WGS) entry which is preliminary data.</text>
</comment>
<feature type="domain" description="Radical SAM core" evidence="7">
    <location>
        <begin position="70"/>
        <end position="286"/>
    </location>
</feature>
<reference evidence="8 9" key="1">
    <citation type="journal article" date="2016" name="Nat. Commun.">
        <title>Thousands of microbial genomes shed light on interconnected biogeochemical processes in an aquifer system.</title>
        <authorList>
            <person name="Anantharaman K."/>
            <person name="Brown C.T."/>
            <person name="Hug L.A."/>
            <person name="Sharon I."/>
            <person name="Castelle C.J."/>
            <person name="Probst A.J."/>
            <person name="Thomas B.C."/>
            <person name="Singh A."/>
            <person name="Wilkins M.J."/>
            <person name="Karaoz U."/>
            <person name="Brodie E.L."/>
            <person name="Williams K.H."/>
            <person name="Hubbard S.S."/>
            <person name="Banfield J.F."/>
        </authorList>
    </citation>
    <scope>NUCLEOTIDE SEQUENCE [LARGE SCALE GENOMIC DNA]</scope>
</reference>
<protein>
    <submittedName>
        <fullName evidence="8">Thiamine biosynthesis protein ThiH</fullName>
    </submittedName>
</protein>
<evidence type="ECO:0000256" key="2">
    <source>
        <dbReference type="ARBA" id="ARBA00022485"/>
    </source>
</evidence>
<dbReference type="Proteomes" id="UP000179243">
    <property type="component" value="Unassembled WGS sequence"/>
</dbReference>
<evidence type="ECO:0000256" key="6">
    <source>
        <dbReference type="ARBA" id="ARBA00023014"/>
    </source>
</evidence>
<dbReference type="InterPro" id="IPR013785">
    <property type="entry name" value="Aldolase_TIM"/>
</dbReference>
<dbReference type="CDD" id="cd01335">
    <property type="entry name" value="Radical_SAM"/>
    <property type="match status" value="1"/>
</dbReference>
<dbReference type="PANTHER" id="PTHR43583:SF1">
    <property type="entry name" value="2-IMINOACETATE SYNTHASE"/>
    <property type="match status" value="1"/>
</dbReference>
<dbReference type="InterPro" id="IPR058240">
    <property type="entry name" value="rSAM_sf"/>
</dbReference>
<keyword evidence="5" id="KW-0408">Iron</keyword>
<keyword evidence="6" id="KW-0411">Iron-sulfur</keyword>
<gene>
    <name evidence="8" type="ORF">A2519_18160</name>
</gene>
<evidence type="ECO:0000313" key="9">
    <source>
        <dbReference type="Proteomes" id="UP000179243"/>
    </source>
</evidence>
<evidence type="ECO:0000256" key="4">
    <source>
        <dbReference type="ARBA" id="ARBA00022723"/>
    </source>
</evidence>
<dbReference type="NCBIfam" id="TIGR02351">
    <property type="entry name" value="thiH"/>
    <property type="match status" value="1"/>
</dbReference>
<evidence type="ECO:0000256" key="3">
    <source>
        <dbReference type="ARBA" id="ARBA00022691"/>
    </source>
</evidence>
<keyword evidence="2" id="KW-0004">4Fe-4S</keyword>
<evidence type="ECO:0000256" key="5">
    <source>
        <dbReference type="ARBA" id="ARBA00023004"/>
    </source>
</evidence>
<dbReference type="GO" id="GO:0005506">
    <property type="term" value="F:iron ion binding"/>
    <property type="evidence" value="ECO:0007669"/>
    <property type="project" value="InterPro"/>
</dbReference>
<dbReference type="SMART" id="SM00876">
    <property type="entry name" value="BATS"/>
    <property type="match status" value="1"/>
</dbReference>
<dbReference type="SFLD" id="SFLDF00301">
    <property type="entry name" value="2-iminoacetate_synthase_(ThiH)"/>
    <property type="match status" value="1"/>
</dbReference>
<dbReference type="GO" id="GO:0003824">
    <property type="term" value="F:catalytic activity"/>
    <property type="evidence" value="ECO:0007669"/>
    <property type="project" value="InterPro"/>
</dbReference>
<dbReference type="AlphaFoldDB" id="A0A1F7FC78"/>
<sequence>MPFYEYRKQYTGINFNHVFSHATSADVDAVLAKQSIDTNDYLVLLSDAAAARLEDLAQKTRTLTQRHFGNAVVMYTPLYLSNHCVNECAYCSFSKRHAIERRTLSFDDVGREAEEIARTGMRHVLILTGESRKHTPPRFVGECVAILRDYFASITIEIYALSAEEYGDLIDAGVDGLTIYQETYDEKLYADLHAGGPKADYRFRIEAPERALSQNIRSVNIGALLGLHDPRIDAFFTGLHAAYLQKTFPAAEVAVSFPRLRPLVSEFSGARTVADPLFVQLLCAFRLFCTSAGITISTRESSRFRGNILPLGVTRMSAGSSTAVGGRIGEATVGQFEIADTRSVAEVRDELVRLGYQPVMHDWNNKMYGERV</sequence>
<organism evidence="8 9">
    <name type="scientific">Candidatus Raymondbacteria bacterium RIFOXYD12_FULL_49_13</name>
    <dbReference type="NCBI Taxonomy" id="1817890"/>
    <lineage>
        <taxon>Bacteria</taxon>
        <taxon>Raymondiibacteriota</taxon>
    </lineage>
</organism>
<dbReference type="Gene3D" id="3.20.20.70">
    <property type="entry name" value="Aldolase class I"/>
    <property type="match status" value="1"/>
</dbReference>
<comment type="cofactor">
    <cofactor evidence="1">
        <name>[4Fe-4S] cluster</name>
        <dbReference type="ChEBI" id="CHEBI:49883"/>
    </cofactor>
</comment>
<dbReference type="Pfam" id="PF06968">
    <property type="entry name" value="BATS"/>
    <property type="match status" value="1"/>
</dbReference>
<dbReference type="InterPro" id="IPR012726">
    <property type="entry name" value="ThiH"/>
</dbReference>
<dbReference type="SFLD" id="SFLDG01081">
    <property type="entry name" value="cleavage_of_the_Ca-Cb_bond_in"/>
    <property type="match status" value="1"/>
</dbReference>
<dbReference type="PROSITE" id="PS51918">
    <property type="entry name" value="RADICAL_SAM"/>
    <property type="match status" value="1"/>
</dbReference>
<dbReference type="Pfam" id="PF04055">
    <property type="entry name" value="Radical_SAM"/>
    <property type="match status" value="1"/>
</dbReference>
<name>A0A1F7FC78_UNCRA</name>
<evidence type="ECO:0000259" key="7">
    <source>
        <dbReference type="PROSITE" id="PS51918"/>
    </source>
</evidence>
<dbReference type="InterPro" id="IPR010722">
    <property type="entry name" value="BATS_dom"/>
</dbReference>
<dbReference type="SFLD" id="SFLDG01060">
    <property type="entry name" value="BATS_domain_containing"/>
    <property type="match status" value="1"/>
</dbReference>
<dbReference type="GO" id="GO:0009228">
    <property type="term" value="P:thiamine biosynthetic process"/>
    <property type="evidence" value="ECO:0007669"/>
    <property type="project" value="InterPro"/>
</dbReference>
<evidence type="ECO:0000256" key="1">
    <source>
        <dbReference type="ARBA" id="ARBA00001966"/>
    </source>
</evidence>
<dbReference type="GO" id="GO:0051539">
    <property type="term" value="F:4 iron, 4 sulfur cluster binding"/>
    <property type="evidence" value="ECO:0007669"/>
    <property type="project" value="UniProtKB-KW"/>
</dbReference>
<proteinExistence type="predicted"/>
<evidence type="ECO:0000313" key="8">
    <source>
        <dbReference type="EMBL" id="OGK04284.1"/>
    </source>
</evidence>
<dbReference type="EMBL" id="MFYX01000074">
    <property type="protein sequence ID" value="OGK04284.1"/>
    <property type="molecule type" value="Genomic_DNA"/>
</dbReference>
<keyword evidence="3" id="KW-0949">S-adenosyl-L-methionine</keyword>
<dbReference type="SFLD" id="SFLDS00029">
    <property type="entry name" value="Radical_SAM"/>
    <property type="match status" value="1"/>
</dbReference>
<dbReference type="InterPro" id="IPR007197">
    <property type="entry name" value="rSAM"/>
</dbReference>
<dbReference type="InterPro" id="IPR034428">
    <property type="entry name" value="ThiH/NoCL/HydG-like"/>
</dbReference>
<keyword evidence="4" id="KW-0479">Metal-binding</keyword>
<accession>A0A1F7FC78</accession>
<dbReference type="PANTHER" id="PTHR43583">
    <property type="entry name" value="2-IMINOACETATE SYNTHASE"/>
    <property type="match status" value="1"/>
</dbReference>